<reference evidence="2" key="1">
    <citation type="submission" date="2021-01" db="EMBL/GenBank/DDBJ databases">
        <authorList>
            <person name="Corre E."/>
            <person name="Pelletier E."/>
            <person name="Niang G."/>
            <person name="Scheremetjew M."/>
            <person name="Finn R."/>
            <person name="Kale V."/>
            <person name="Holt S."/>
            <person name="Cochrane G."/>
            <person name="Meng A."/>
            <person name="Brown T."/>
            <person name="Cohen L."/>
        </authorList>
    </citation>
    <scope>NUCLEOTIDE SEQUENCE</scope>
    <source>
        <strain evidence="2">CCMP1243</strain>
    </source>
</reference>
<accession>A0A7S2RQA2</accession>
<name>A0A7S2RQA2_9STRA</name>
<dbReference type="AlphaFoldDB" id="A0A7S2RQA2"/>
<evidence type="ECO:0000256" key="1">
    <source>
        <dbReference type="SAM" id="MobiDB-lite"/>
    </source>
</evidence>
<feature type="region of interest" description="Disordered" evidence="1">
    <location>
        <begin position="1"/>
        <end position="109"/>
    </location>
</feature>
<evidence type="ECO:0000313" key="2">
    <source>
        <dbReference type="EMBL" id="CAD9677532.1"/>
    </source>
</evidence>
<gene>
    <name evidence="2" type="ORF">RMAR1173_LOCUS6837</name>
</gene>
<sequence length="109" mass="11870">MMPLPSPAMAMEEDGLEVERSVPAAPVAVPAAVAEPLPPAPPLGALEDPPSTATPPEPQREHAQLPGLEDEAEQQQQQQEEEEEERALPGTRYPRLLYLWPHPKAQGKN</sequence>
<feature type="compositionally biased region" description="Acidic residues" evidence="1">
    <location>
        <begin position="68"/>
        <end position="85"/>
    </location>
</feature>
<dbReference type="EMBL" id="HBHJ01010486">
    <property type="protein sequence ID" value="CAD9677532.1"/>
    <property type="molecule type" value="Transcribed_RNA"/>
</dbReference>
<organism evidence="2">
    <name type="scientific">Rhizochromulina marina</name>
    <dbReference type="NCBI Taxonomy" id="1034831"/>
    <lineage>
        <taxon>Eukaryota</taxon>
        <taxon>Sar</taxon>
        <taxon>Stramenopiles</taxon>
        <taxon>Ochrophyta</taxon>
        <taxon>Dictyochophyceae</taxon>
        <taxon>Rhizochromulinales</taxon>
        <taxon>Rhizochromulina</taxon>
    </lineage>
</organism>
<protein>
    <submittedName>
        <fullName evidence="2">Uncharacterized protein</fullName>
    </submittedName>
</protein>
<proteinExistence type="predicted"/>
<feature type="compositionally biased region" description="Low complexity" evidence="1">
    <location>
        <begin position="22"/>
        <end position="35"/>
    </location>
</feature>